<dbReference type="Pfam" id="PF09992">
    <property type="entry name" value="NAGPA"/>
    <property type="match status" value="1"/>
</dbReference>
<dbReference type="PANTHER" id="PTHR40446:SF2">
    <property type="entry name" value="N-ACETYLGLUCOSAMINE-1-PHOSPHODIESTER ALPHA-N-ACETYLGLUCOSAMINIDASE"/>
    <property type="match status" value="1"/>
</dbReference>
<protein>
    <recommendedName>
        <fullName evidence="2">Phosphodiester glycosidase domain-containing protein</fullName>
    </recommendedName>
</protein>
<evidence type="ECO:0000256" key="1">
    <source>
        <dbReference type="SAM" id="MobiDB-lite"/>
    </source>
</evidence>
<feature type="region of interest" description="Disordered" evidence="1">
    <location>
        <begin position="26"/>
        <end position="75"/>
    </location>
</feature>
<evidence type="ECO:0000313" key="4">
    <source>
        <dbReference type="Proteomes" id="UP001500305"/>
    </source>
</evidence>
<gene>
    <name evidence="3" type="ORF">GCM10010430_59410</name>
</gene>
<dbReference type="InterPro" id="IPR018711">
    <property type="entry name" value="NAGPA"/>
</dbReference>
<dbReference type="RefSeq" id="WP_344639599.1">
    <property type="nucleotide sequence ID" value="NZ_BAAATR010000033.1"/>
</dbReference>
<feature type="domain" description="Phosphodiester glycosidase" evidence="2">
    <location>
        <begin position="265"/>
        <end position="438"/>
    </location>
</feature>
<organism evidence="3 4">
    <name type="scientific">Kitasatospora cystarginea</name>
    <dbReference type="NCBI Taxonomy" id="58350"/>
    <lineage>
        <taxon>Bacteria</taxon>
        <taxon>Bacillati</taxon>
        <taxon>Actinomycetota</taxon>
        <taxon>Actinomycetes</taxon>
        <taxon>Kitasatosporales</taxon>
        <taxon>Streptomycetaceae</taxon>
        <taxon>Kitasatospora</taxon>
    </lineage>
</organism>
<comment type="caution">
    <text evidence="3">The sequence shown here is derived from an EMBL/GenBank/DDBJ whole genome shotgun (WGS) entry which is preliminary data.</text>
</comment>
<reference evidence="3 4" key="1">
    <citation type="journal article" date="2019" name="Int. J. Syst. Evol. Microbiol.">
        <title>The Global Catalogue of Microorganisms (GCM) 10K type strain sequencing project: providing services to taxonomists for standard genome sequencing and annotation.</title>
        <authorList>
            <consortium name="The Broad Institute Genomics Platform"/>
            <consortium name="The Broad Institute Genome Sequencing Center for Infectious Disease"/>
            <person name="Wu L."/>
            <person name="Ma J."/>
        </authorList>
    </citation>
    <scope>NUCLEOTIDE SEQUENCE [LARGE SCALE GENOMIC DNA]</scope>
    <source>
        <strain evidence="3 4">JCM 7356</strain>
    </source>
</reference>
<keyword evidence="4" id="KW-1185">Reference proteome</keyword>
<name>A0ABN3EPW0_9ACTN</name>
<accession>A0ABN3EPW0</accession>
<evidence type="ECO:0000259" key="2">
    <source>
        <dbReference type="Pfam" id="PF09992"/>
    </source>
</evidence>
<dbReference type="PANTHER" id="PTHR40446">
    <property type="entry name" value="N-ACETYLGLUCOSAMINE-1-PHOSPHODIESTER ALPHA-N-ACETYLGLUCOSAMINIDASE"/>
    <property type="match status" value="1"/>
</dbReference>
<feature type="compositionally biased region" description="Low complexity" evidence="1">
    <location>
        <begin position="30"/>
        <end position="42"/>
    </location>
</feature>
<dbReference type="Proteomes" id="UP001500305">
    <property type="component" value="Unassembled WGS sequence"/>
</dbReference>
<evidence type="ECO:0000313" key="3">
    <source>
        <dbReference type="EMBL" id="GAA2266498.1"/>
    </source>
</evidence>
<sequence length="440" mass="45137">MRPVTHAAAAYLVVLLSTSIDPLPRPPVPAADRASPPAAARPQAPPAPAVAARPAPEEPYTAPDEGRFGPSEPVVPGVDYRSFTVPGSHGETRVHLLTVDLRQPGVRAGLLFPGAVASGAPVSGMAAEQGAVGAVNGDFFDISEEQHPGVEATGATSGPMVLDGHPLKAAVPQGQRFGWTPPEGDSSEDVFGVGTDGRARTARLALRGRVRTPKGALELHGLNQYALPVDSIGVFTPQWGAASRARAVCGTDENRAAPCSGEVYEVTVRQGKVESVSEAPGRGAIPADAVVLLGREAGARALRELANGTPVTVDYAFESSTGVPFAFALGAYPLVRAHAPLPGLDTEVAEPRSAVGIAATGRVLHLLSTDGRENASSGLTVGELAELLRSLGCAEAAYLDGGGSATLVTRDQGSGQVRIRNNLDRGQERSVPNGIGVFAG</sequence>
<proteinExistence type="predicted"/>
<dbReference type="EMBL" id="BAAATR010000033">
    <property type="protein sequence ID" value="GAA2266498.1"/>
    <property type="molecule type" value="Genomic_DNA"/>
</dbReference>